<comment type="caution">
    <text evidence="8">The sequence shown here is derived from an EMBL/GenBank/DDBJ whole genome shotgun (WGS) entry which is preliminary data.</text>
</comment>
<gene>
    <name evidence="8" type="ORF">TMI583_LOCUS34674</name>
</gene>
<keyword evidence="1" id="KW-0808">Transferase</keyword>
<dbReference type="FunFam" id="3.30.420.10:FF:000032">
    <property type="entry name" value="Retrovirus-related Pol polyprotein from transposon 297-like Protein"/>
    <property type="match status" value="1"/>
</dbReference>
<evidence type="ECO:0000256" key="2">
    <source>
        <dbReference type="ARBA" id="ARBA00022695"/>
    </source>
</evidence>
<dbReference type="InterPro" id="IPR050951">
    <property type="entry name" value="Retrovirus_Pol_polyprotein"/>
</dbReference>
<dbReference type="GO" id="GO:0003964">
    <property type="term" value="F:RNA-directed DNA polymerase activity"/>
    <property type="evidence" value="ECO:0007669"/>
    <property type="project" value="UniProtKB-KW"/>
</dbReference>
<evidence type="ECO:0000256" key="4">
    <source>
        <dbReference type="ARBA" id="ARBA00022759"/>
    </source>
</evidence>
<dbReference type="GO" id="GO:0016787">
    <property type="term" value="F:hydrolase activity"/>
    <property type="evidence" value="ECO:0007669"/>
    <property type="project" value="UniProtKB-KW"/>
</dbReference>
<evidence type="ECO:0000313" key="9">
    <source>
        <dbReference type="Proteomes" id="UP000682733"/>
    </source>
</evidence>
<dbReference type="InterPro" id="IPR001584">
    <property type="entry name" value="Integrase_cat-core"/>
</dbReference>
<keyword evidence="2" id="KW-0548">Nucleotidyltransferase</keyword>
<feature type="domain" description="Integrase catalytic" evidence="7">
    <location>
        <begin position="211"/>
        <end position="374"/>
    </location>
</feature>
<dbReference type="Gene3D" id="3.30.420.10">
    <property type="entry name" value="Ribonuclease H-like superfamily/Ribonuclease H"/>
    <property type="match status" value="1"/>
</dbReference>
<dbReference type="Proteomes" id="UP000682733">
    <property type="component" value="Unassembled WGS sequence"/>
</dbReference>
<keyword evidence="6" id="KW-0695">RNA-directed DNA polymerase</keyword>
<proteinExistence type="predicted"/>
<reference evidence="8" key="1">
    <citation type="submission" date="2021-02" db="EMBL/GenBank/DDBJ databases">
        <authorList>
            <person name="Nowell W R."/>
        </authorList>
    </citation>
    <scope>NUCLEOTIDE SEQUENCE</scope>
</reference>
<dbReference type="GO" id="GO:0015074">
    <property type="term" value="P:DNA integration"/>
    <property type="evidence" value="ECO:0007669"/>
    <property type="project" value="InterPro"/>
</dbReference>
<evidence type="ECO:0000256" key="3">
    <source>
        <dbReference type="ARBA" id="ARBA00022722"/>
    </source>
</evidence>
<accession>A0A8S2SI79</accession>
<dbReference type="FunFam" id="1.10.340.70:FF:000001">
    <property type="entry name" value="Retrovirus-related Pol polyprotein from transposon gypsy-like Protein"/>
    <property type="match status" value="1"/>
</dbReference>
<evidence type="ECO:0000256" key="6">
    <source>
        <dbReference type="ARBA" id="ARBA00022918"/>
    </source>
</evidence>
<dbReference type="GO" id="GO:0004519">
    <property type="term" value="F:endonuclease activity"/>
    <property type="evidence" value="ECO:0007669"/>
    <property type="project" value="UniProtKB-KW"/>
</dbReference>
<sequence length="391" mass="44864">MWCGTLVTDHHPLCWLNKQSSKNGRLDRWSLQLQEYSFDIKHTSGLSNCVADCLSRYPIEKPDDIVEEQLEVMHGQVNNIHMAISSPFDSRKIQEQQQQDKTIKQLYDRLTRGQHQQSYVLENGILHKIFHRPDRITLKLPYIPQSIIDQLLHAYHDSPTSGHLGVNKTWHKIRDRYFWPGMYNKIKEYVLSCTKCQQFKIARTKPTGKLQPVEPPAGILDLMGLDFIGPVPQSSSGNKYILVCTDYLSQYAITAATANCTAETAAKFLVEKVILQYGVPRQLLTDRGTHFMSNVFKAIASRCGVTHTTTTTYHPQCNGLTERFNATLAGSLGTYVNQQQSDWDEYLPYVTFAYNTSKQSTTQMEPFKLMYGREALLPFDSQFDYPTVYRK</sequence>
<dbReference type="PANTHER" id="PTHR37984">
    <property type="entry name" value="PROTEIN CBG26694"/>
    <property type="match status" value="1"/>
</dbReference>
<organism evidence="8 9">
    <name type="scientific">Didymodactylos carnosus</name>
    <dbReference type="NCBI Taxonomy" id="1234261"/>
    <lineage>
        <taxon>Eukaryota</taxon>
        <taxon>Metazoa</taxon>
        <taxon>Spiralia</taxon>
        <taxon>Gnathifera</taxon>
        <taxon>Rotifera</taxon>
        <taxon>Eurotatoria</taxon>
        <taxon>Bdelloidea</taxon>
        <taxon>Philodinida</taxon>
        <taxon>Philodinidae</taxon>
        <taxon>Didymodactylos</taxon>
    </lineage>
</organism>
<dbReference type="PANTHER" id="PTHR37984:SF15">
    <property type="entry name" value="INTEGRASE CATALYTIC DOMAIN-CONTAINING PROTEIN"/>
    <property type="match status" value="1"/>
</dbReference>
<dbReference type="InterPro" id="IPR012337">
    <property type="entry name" value="RNaseH-like_sf"/>
</dbReference>
<name>A0A8S2SI79_9BILA</name>
<dbReference type="EMBL" id="CAJOBA010049396">
    <property type="protein sequence ID" value="CAF4223452.1"/>
    <property type="molecule type" value="Genomic_DNA"/>
</dbReference>
<dbReference type="Pfam" id="PF17917">
    <property type="entry name" value="RT_RNaseH"/>
    <property type="match status" value="1"/>
</dbReference>
<evidence type="ECO:0000313" key="8">
    <source>
        <dbReference type="EMBL" id="CAF4223452.1"/>
    </source>
</evidence>
<dbReference type="InterPro" id="IPR036397">
    <property type="entry name" value="RNaseH_sf"/>
</dbReference>
<evidence type="ECO:0000256" key="5">
    <source>
        <dbReference type="ARBA" id="ARBA00022801"/>
    </source>
</evidence>
<dbReference type="InterPro" id="IPR041373">
    <property type="entry name" value="RT_RNaseH"/>
</dbReference>
<evidence type="ECO:0000259" key="7">
    <source>
        <dbReference type="PROSITE" id="PS50994"/>
    </source>
</evidence>
<dbReference type="PROSITE" id="PS50994">
    <property type="entry name" value="INTEGRASE"/>
    <property type="match status" value="1"/>
</dbReference>
<dbReference type="GO" id="GO:0003676">
    <property type="term" value="F:nucleic acid binding"/>
    <property type="evidence" value="ECO:0007669"/>
    <property type="project" value="InterPro"/>
</dbReference>
<dbReference type="InterPro" id="IPR041588">
    <property type="entry name" value="Integrase_H2C2"/>
</dbReference>
<dbReference type="Pfam" id="PF17921">
    <property type="entry name" value="Integrase_H2C2"/>
    <property type="match status" value="1"/>
</dbReference>
<dbReference type="SUPFAM" id="SSF53098">
    <property type="entry name" value="Ribonuclease H-like"/>
    <property type="match status" value="1"/>
</dbReference>
<keyword evidence="5" id="KW-0378">Hydrolase</keyword>
<dbReference type="Gene3D" id="1.10.340.70">
    <property type="match status" value="1"/>
</dbReference>
<evidence type="ECO:0000256" key="1">
    <source>
        <dbReference type="ARBA" id="ARBA00022679"/>
    </source>
</evidence>
<dbReference type="Pfam" id="PF00665">
    <property type="entry name" value="rve"/>
    <property type="match status" value="1"/>
</dbReference>
<keyword evidence="3" id="KW-0540">Nuclease</keyword>
<keyword evidence="4" id="KW-0255">Endonuclease</keyword>
<protein>
    <recommendedName>
        <fullName evidence="7">Integrase catalytic domain-containing protein</fullName>
    </recommendedName>
</protein>
<dbReference type="AlphaFoldDB" id="A0A8S2SI79"/>